<comment type="catalytic activity">
    <reaction evidence="6">
        <text>5-carboxymethylaminomethyluridine(34) in tRNA(Leu) + S-adenosyl-L-methionine = 5-carboxymethylaminomethyl-2'-O-methyluridine(34) in tRNA(Leu) + S-adenosyl-L-homocysteine + H(+)</text>
        <dbReference type="Rhea" id="RHEA:43088"/>
        <dbReference type="Rhea" id="RHEA-COMP:10333"/>
        <dbReference type="Rhea" id="RHEA-COMP:10334"/>
        <dbReference type="ChEBI" id="CHEBI:15378"/>
        <dbReference type="ChEBI" id="CHEBI:57856"/>
        <dbReference type="ChEBI" id="CHEBI:59789"/>
        <dbReference type="ChEBI" id="CHEBI:74508"/>
        <dbReference type="ChEBI" id="CHEBI:74511"/>
        <dbReference type="EC" id="2.1.1.207"/>
    </reaction>
</comment>
<keyword evidence="3 6" id="KW-0808">Transferase</keyword>
<feature type="binding site" evidence="6">
    <location>
        <position position="105"/>
    </location>
    <ligand>
        <name>S-adenosyl-L-methionine</name>
        <dbReference type="ChEBI" id="CHEBI:59789"/>
    </ligand>
</feature>
<dbReference type="EMBL" id="JAHDYS010000015">
    <property type="protein sequence ID" value="MBT1073012.1"/>
    <property type="molecule type" value="Genomic_DNA"/>
</dbReference>
<evidence type="ECO:0000259" key="7">
    <source>
        <dbReference type="Pfam" id="PF00588"/>
    </source>
</evidence>
<dbReference type="EC" id="2.1.1.207" evidence="6"/>
<accession>A0ABS5UBE7</accession>
<gene>
    <name evidence="8" type="ORF">KJB30_14555</name>
</gene>
<feature type="binding site" evidence="6">
    <location>
        <position position="126"/>
    </location>
    <ligand>
        <name>S-adenosyl-L-methionine</name>
        <dbReference type="ChEBI" id="CHEBI:59789"/>
    </ligand>
</feature>
<dbReference type="HAMAP" id="MF_01885">
    <property type="entry name" value="tRNA_methyltr_TrmL"/>
    <property type="match status" value="1"/>
</dbReference>
<keyword evidence="2 6" id="KW-0489">Methyltransferase</keyword>
<evidence type="ECO:0000256" key="1">
    <source>
        <dbReference type="ARBA" id="ARBA00022490"/>
    </source>
</evidence>
<dbReference type="InterPro" id="IPR029026">
    <property type="entry name" value="tRNA_m1G_MTases_N"/>
</dbReference>
<dbReference type="Pfam" id="PF00588">
    <property type="entry name" value="SpoU_methylase"/>
    <property type="match status" value="1"/>
</dbReference>
<evidence type="ECO:0000313" key="8">
    <source>
        <dbReference type="EMBL" id="MBT1073012.1"/>
    </source>
</evidence>
<keyword evidence="9" id="KW-1185">Reference proteome</keyword>
<dbReference type="Gene3D" id="3.40.1280.10">
    <property type="match status" value="1"/>
</dbReference>
<feature type="binding site" evidence="6">
    <location>
        <position position="135"/>
    </location>
    <ligand>
        <name>S-adenosyl-L-methionine</name>
        <dbReference type="ChEBI" id="CHEBI:59789"/>
    </ligand>
</feature>
<dbReference type="PIRSF" id="PIRSF029256">
    <property type="entry name" value="SpoU_TrmH_prd"/>
    <property type="match status" value="1"/>
</dbReference>
<keyword evidence="4 6" id="KW-0949">S-adenosyl-L-methionine</keyword>
<organism evidence="8 9">
    <name type="scientific">Pelotalea chapellei</name>
    <dbReference type="NCBI Taxonomy" id="44671"/>
    <lineage>
        <taxon>Bacteria</taxon>
        <taxon>Pseudomonadati</taxon>
        <taxon>Thermodesulfobacteriota</taxon>
        <taxon>Desulfuromonadia</taxon>
        <taxon>Geobacterales</taxon>
        <taxon>Geobacteraceae</taxon>
        <taxon>Pelotalea</taxon>
    </lineage>
</organism>
<comment type="similarity">
    <text evidence="6">Belongs to the class IV-like SAM-binding methyltransferase superfamily. RNA methyltransferase TrmH family. TrmL subfamily.</text>
</comment>
<evidence type="ECO:0000256" key="3">
    <source>
        <dbReference type="ARBA" id="ARBA00022679"/>
    </source>
</evidence>
<comment type="caution">
    <text evidence="8">The sequence shown here is derived from an EMBL/GenBank/DDBJ whole genome shotgun (WGS) entry which is preliminary data.</text>
</comment>
<proteinExistence type="inferred from homology"/>
<dbReference type="InterPro" id="IPR016914">
    <property type="entry name" value="TrmL"/>
</dbReference>
<name>A0ABS5UBE7_9BACT</name>
<keyword evidence="1 6" id="KW-0963">Cytoplasm</keyword>
<evidence type="ECO:0000313" key="9">
    <source>
        <dbReference type="Proteomes" id="UP000784128"/>
    </source>
</evidence>
<protein>
    <recommendedName>
        <fullName evidence="6">Putative tRNA (cytidine(34)-2'-O)-methyltransferase</fullName>
        <ecNumber evidence="6">2.1.1.207</ecNumber>
    </recommendedName>
    <alternativeName>
        <fullName evidence="6">tRNA (cytidine/uridine-2'-O-)-methyltransferase</fullName>
    </alternativeName>
</protein>
<dbReference type="InterPro" id="IPR029028">
    <property type="entry name" value="Alpha/beta_knot_MTases"/>
</dbReference>
<feature type="binding site" evidence="6">
    <location>
        <position position="83"/>
    </location>
    <ligand>
        <name>S-adenosyl-L-methionine</name>
        <dbReference type="ChEBI" id="CHEBI:59789"/>
    </ligand>
</feature>
<reference evidence="8 9" key="1">
    <citation type="submission" date="2021-05" db="EMBL/GenBank/DDBJ databases">
        <title>The draft genome of Geobacter chapellei DSM 13688.</title>
        <authorList>
            <person name="Xu Z."/>
            <person name="Masuda Y."/>
            <person name="Itoh H."/>
            <person name="Senoo K."/>
        </authorList>
    </citation>
    <scope>NUCLEOTIDE SEQUENCE [LARGE SCALE GENOMIC DNA]</scope>
    <source>
        <strain evidence="8 9">DSM 13688</strain>
    </source>
</reference>
<dbReference type="Proteomes" id="UP000784128">
    <property type="component" value="Unassembled WGS sequence"/>
</dbReference>
<feature type="domain" description="tRNA/rRNA methyltransferase SpoU type" evidence="7">
    <location>
        <begin position="7"/>
        <end position="147"/>
    </location>
</feature>
<comment type="function">
    <text evidence="6">Could methylate the ribose at the nucleotide 34 wobble position in tRNA.</text>
</comment>
<evidence type="ECO:0000256" key="2">
    <source>
        <dbReference type="ARBA" id="ARBA00022603"/>
    </source>
</evidence>
<comment type="subcellular location">
    <subcellularLocation>
        <location evidence="6">Cytoplasm</location>
    </subcellularLocation>
</comment>
<comment type="catalytic activity">
    <reaction evidence="6">
        <text>cytidine(34) in tRNA + S-adenosyl-L-methionine = 2'-O-methylcytidine(34) in tRNA + S-adenosyl-L-homocysteine + H(+)</text>
        <dbReference type="Rhea" id="RHEA:43084"/>
        <dbReference type="Rhea" id="RHEA-COMP:10331"/>
        <dbReference type="Rhea" id="RHEA-COMP:10332"/>
        <dbReference type="ChEBI" id="CHEBI:15378"/>
        <dbReference type="ChEBI" id="CHEBI:57856"/>
        <dbReference type="ChEBI" id="CHEBI:59789"/>
        <dbReference type="ChEBI" id="CHEBI:74495"/>
        <dbReference type="ChEBI" id="CHEBI:82748"/>
        <dbReference type="EC" id="2.1.1.207"/>
    </reaction>
</comment>
<dbReference type="PANTHER" id="PTHR42971:SF1">
    <property type="entry name" value="TRNA (CYTIDINE(34)-2'-O)-METHYLTRANSFERASE"/>
    <property type="match status" value="1"/>
</dbReference>
<evidence type="ECO:0000256" key="4">
    <source>
        <dbReference type="ARBA" id="ARBA00022691"/>
    </source>
</evidence>
<keyword evidence="5 6" id="KW-0819">tRNA processing</keyword>
<sequence length="157" mass="17149">MNPKSPFNIVLVEPEIPPNTGNIARLCAATGTVLHLVEPLGFSIDDRQMKRAGLDYWSSVEVKVWQGLDQVWQSYPDGRFFYLSTKAGKSYLAADFKAGDFIVFGKETKGLPAELIAANPDTAITIPMPGNAVRSLNLSTSAGIVLYEALRKAGRIY</sequence>
<dbReference type="SUPFAM" id="SSF75217">
    <property type="entry name" value="alpha/beta knot"/>
    <property type="match status" value="1"/>
</dbReference>
<evidence type="ECO:0000256" key="5">
    <source>
        <dbReference type="ARBA" id="ARBA00022694"/>
    </source>
</evidence>
<dbReference type="InterPro" id="IPR001537">
    <property type="entry name" value="SpoU_MeTrfase"/>
</dbReference>
<dbReference type="RefSeq" id="WP_214300605.1">
    <property type="nucleotide sequence ID" value="NZ_JAHDYS010000015.1"/>
</dbReference>
<dbReference type="CDD" id="cd18094">
    <property type="entry name" value="SpoU-like_TrmL"/>
    <property type="match status" value="1"/>
</dbReference>
<dbReference type="PANTHER" id="PTHR42971">
    <property type="entry name" value="TRNA (CYTIDINE(34)-2'-O)-METHYLTRANSFERASE"/>
    <property type="match status" value="1"/>
</dbReference>
<evidence type="ECO:0000256" key="6">
    <source>
        <dbReference type="HAMAP-Rule" id="MF_01885"/>
    </source>
</evidence>